<dbReference type="Proteomes" id="UP000634134">
    <property type="component" value="Unassembled WGS sequence"/>
</dbReference>
<dbReference type="Pfam" id="PF04773">
    <property type="entry name" value="FecR"/>
    <property type="match status" value="1"/>
</dbReference>
<evidence type="ECO:0000259" key="3">
    <source>
        <dbReference type="Pfam" id="PF16344"/>
    </source>
</evidence>
<dbReference type="Gene3D" id="3.55.50.30">
    <property type="match status" value="1"/>
</dbReference>
<dbReference type="InterPro" id="IPR006860">
    <property type="entry name" value="FecR"/>
</dbReference>
<keyword evidence="5" id="KW-1185">Reference proteome</keyword>
<evidence type="ECO:0000313" key="4">
    <source>
        <dbReference type="EMBL" id="MBE9460703.1"/>
    </source>
</evidence>
<feature type="domain" description="FecR protein" evidence="2">
    <location>
        <begin position="121"/>
        <end position="217"/>
    </location>
</feature>
<dbReference type="EMBL" id="JACYGY010000001">
    <property type="protein sequence ID" value="MBE9460703.1"/>
    <property type="molecule type" value="Genomic_DNA"/>
</dbReference>
<keyword evidence="1" id="KW-0175">Coiled coil</keyword>
<dbReference type="InterPro" id="IPR012373">
    <property type="entry name" value="Ferrdict_sens_TM"/>
</dbReference>
<dbReference type="PIRSF" id="PIRSF018266">
    <property type="entry name" value="FecR"/>
    <property type="match status" value="1"/>
</dbReference>
<dbReference type="Gene3D" id="2.60.120.1440">
    <property type="match status" value="1"/>
</dbReference>
<dbReference type="Pfam" id="PF16344">
    <property type="entry name" value="FecR_C"/>
    <property type="match status" value="1"/>
</dbReference>
<dbReference type="PANTHER" id="PTHR30273">
    <property type="entry name" value="PERIPLASMIC SIGNAL SENSOR AND SIGMA FACTOR ACTIVATOR FECR-RELATED"/>
    <property type="match status" value="1"/>
</dbReference>
<evidence type="ECO:0000256" key="1">
    <source>
        <dbReference type="SAM" id="Coils"/>
    </source>
</evidence>
<feature type="coiled-coil region" evidence="1">
    <location>
        <begin position="57"/>
        <end position="84"/>
    </location>
</feature>
<proteinExistence type="predicted"/>
<name>A0ABR9W5H8_9BACT</name>
<evidence type="ECO:0000313" key="5">
    <source>
        <dbReference type="Proteomes" id="UP000634134"/>
    </source>
</evidence>
<dbReference type="InterPro" id="IPR032508">
    <property type="entry name" value="FecR_C"/>
</dbReference>
<comment type="caution">
    <text evidence="4">The sequence shown here is derived from an EMBL/GenBank/DDBJ whole genome shotgun (WGS) entry which is preliminary data.</text>
</comment>
<dbReference type="PANTHER" id="PTHR30273:SF2">
    <property type="entry name" value="PROTEIN FECR"/>
    <property type="match status" value="1"/>
</dbReference>
<sequence>MEESLKHILFEYLSGRANPLERQLAEDWLKNTENTEVFHQWLLEWETRSPQFIPDQEKAMNRLLERINQDNQDLNTESENESSSDISFNPLQIQKYWLIAASVLLLVCWGWLSRDLLLYKTFETGYGKTTQIYLEDGSSVALNANSRLKIPRFGFYGDVRNVILDGEAEFSVSHTIDHKRFVVKTSDTFQVEVLGTQFSVFARPRGTKVALSRGKIRIDYAQGNEKQQLLMKPGDLVTLEKTGELKLTSETDIKNNSAWKEQRFIFNATSVMEISAMINENFGRKIIIANEKIARRTITGNFKTESADELLKTISEVLDLRVETAGNSILITEN</sequence>
<feature type="domain" description="Protein FecR C-terminal" evidence="3">
    <location>
        <begin position="263"/>
        <end position="331"/>
    </location>
</feature>
<gene>
    <name evidence="4" type="ORF">IEE83_02305</name>
</gene>
<reference evidence="5" key="1">
    <citation type="submission" date="2023-07" db="EMBL/GenBank/DDBJ databases">
        <title>Dyadobacter sp. nov 'subterranea' isolated from contaminted grondwater.</title>
        <authorList>
            <person name="Szabo I."/>
            <person name="Al-Omari J."/>
            <person name="Szerdahelyi S.G."/>
            <person name="Rado J."/>
        </authorList>
    </citation>
    <scope>NUCLEOTIDE SEQUENCE [LARGE SCALE GENOMIC DNA]</scope>
    <source>
        <strain evidence="5">UP-52</strain>
    </source>
</reference>
<protein>
    <submittedName>
        <fullName evidence="4">FecR domain-containing protein</fullName>
    </submittedName>
</protein>
<organism evidence="4 5">
    <name type="scientific">Dyadobacter subterraneus</name>
    <dbReference type="NCBI Taxonomy" id="2773304"/>
    <lineage>
        <taxon>Bacteria</taxon>
        <taxon>Pseudomonadati</taxon>
        <taxon>Bacteroidota</taxon>
        <taxon>Cytophagia</taxon>
        <taxon>Cytophagales</taxon>
        <taxon>Spirosomataceae</taxon>
        <taxon>Dyadobacter</taxon>
    </lineage>
</organism>
<dbReference type="RefSeq" id="WP_194119012.1">
    <property type="nucleotide sequence ID" value="NZ_JACYGY010000001.1"/>
</dbReference>
<evidence type="ECO:0000259" key="2">
    <source>
        <dbReference type="Pfam" id="PF04773"/>
    </source>
</evidence>
<accession>A0ABR9W5H8</accession>